<dbReference type="Proteomes" id="UP000595895">
    <property type="component" value="Chromosome"/>
</dbReference>
<proteinExistence type="inferred from homology"/>
<dbReference type="AlphaFoldDB" id="A0A7T7S2V6"/>
<dbReference type="CDD" id="cd00983">
    <property type="entry name" value="RecA"/>
    <property type="match status" value="1"/>
</dbReference>
<dbReference type="PROSITE" id="PS50163">
    <property type="entry name" value="RECA_3"/>
    <property type="match status" value="1"/>
</dbReference>
<dbReference type="GO" id="GO:0003697">
    <property type="term" value="F:single-stranded DNA binding"/>
    <property type="evidence" value="ECO:0007669"/>
    <property type="project" value="UniProtKB-UniRule"/>
</dbReference>
<name>A0A7T7S2V6_9ACTO</name>
<dbReference type="GO" id="GO:0006281">
    <property type="term" value="P:DNA repair"/>
    <property type="evidence" value="ECO:0007669"/>
    <property type="project" value="UniProtKB-UniRule"/>
</dbReference>
<dbReference type="SUPFAM" id="SSF52540">
    <property type="entry name" value="P-loop containing nucleoside triphosphate hydrolases"/>
    <property type="match status" value="1"/>
</dbReference>
<evidence type="ECO:0000313" key="16">
    <source>
        <dbReference type="Proteomes" id="UP000595895"/>
    </source>
</evidence>
<accession>A0A7T7S2V6</accession>
<dbReference type="KEGG" id="awe:JG540_03930"/>
<evidence type="ECO:0000256" key="4">
    <source>
        <dbReference type="ARBA" id="ARBA00022840"/>
    </source>
</evidence>
<organism evidence="15 16">
    <name type="scientific">Actinomyces weissii</name>
    <dbReference type="NCBI Taxonomy" id="675090"/>
    <lineage>
        <taxon>Bacteria</taxon>
        <taxon>Bacillati</taxon>
        <taxon>Actinomycetota</taxon>
        <taxon>Actinomycetes</taxon>
        <taxon>Actinomycetales</taxon>
        <taxon>Actinomycetaceae</taxon>
        <taxon>Actinomyces</taxon>
    </lineage>
</organism>
<dbReference type="FunFam" id="3.40.50.300:FF:000087">
    <property type="entry name" value="Recombinase RecA"/>
    <property type="match status" value="1"/>
</dbReference>
<keyword evidence="7 9" id="KW-0742">SOS response</keyword>
<feature type="binding site" evidence="9">
    <location>
        <begin position="70"/>
        <end position="77"/>
    </location>
    <ligand>
        <name>ATP</name>
        <dbReference type="ChEBI" id="CHEBI:30616"/>
    </ligand>
</feature>
<keyword evidence="5 9" id="KW-0238">DNA-binding</keyword>
<reference evidence="15 16" key="1">
    <citation type="submission" date="2020-12" db="EMBL/GenBank/DDBJ databases">
        <authorList>
            <person name="Zhou J."/>
        </authorList>
    </citation>
    <scope>NUCLEOTIDE SEQUENCE [LARGE SCALE GENOMIC DNA]</scope>
    <source>
        <strain evidence="15 16">CCUG 61299</strain>
    </source>
</reference>
<evidence type="ECO:0000256" key="6">
    <source>
        <dbReference type="ARBA" id="ARBA00023172"/>
    </source>
</evidence>
<dbReference type="Pfam" id="PF00154">
    <property type="entry name" value="RecA_N"/>
    <property type="match status" value="1"/>
</dbReference>
<dbReference type="PROSITE" id="PS50162">
    <property type="entry name" value="RECA_2"/>
    <property type="match status" value="1"/>
</dbReference>
<dbReference type="InterPro" id="IPR049428">
    <property type="entry name" value="RecA-like_N"/>
</dbReference>
<dbReference type="InterPro" id="IPR003593">
    <property type="entry name" value="AAA+_ATPase"/>
</dbReference>
<dbReference type="GO" id="GO:0006310">
    <property type="term" value="P:DNA recombination"/>
    <property type="evidence" value="ECO:0007669"/>
    <property type="project" value="UniProtKB-UniRule"/>
</dbReference>
<dbReference type="Pfam" id="PF21096">
    <property type="entry name" value="RecA_C"/>
    <property type="match status" value="1"/>
</dbReference>
<dbReference type="PRINTS" id="PR00142">
    <property type="entry name" value="RECA"/>
</dbReference>
<dbReference type="HAMAP" id="MF_00268">
    <property type="entry name" value="RecA"/>
    <property type="match status" value="1"/>
</dbReference>
<comment type="function">
    <text evidence="9">Can catalyze the hydrolysis of ATP in the presence of single-stranded DNA, the ATP-dependent uptake of single-stranded DNA by duplex DNA, and the ATP-dependent hybridization of homologous single-stranded DNAs. It interacts with LexA causing its activation and leading to its autocatalytic cleavage.</text>
</comment>
<protein>
    <recommendedName>
        <fullName evidence="2 9">Protein RecA</fullName>
    </recommendedName>
    <alternativeName>
        <fullName evidence="8 9">Recombinase A</fullName>
    </alternativeName>
</protein>
<comment type="similarity">
    <text evidence="1 9 11">Belongs to the RecA family.</text>
</comment>
<keyword evidence="3 9" id="KW-0547">Nucleotide-binding</keyword>
<evidence type="ECO:0000256" key="9">
    <source>
        <dbReference type="HAMAP-Rule" id="MF_00268"/>
    </source>
</evidence>
<dbReference type="InterPro" id="IPR023400">
    <property type="entry name" value="RecA_C_sf"/>
</dbReference>
<evidence type="ECO:0000259" key="13">
    <source>
        <dbReference type="PROSITE" id="PS50162"/>
    </source>
</evidence>
<keyword evidence="9 10" id="KW-0234">DNA repair</keyword>
<dbReference type="PANTHER" id="PTHR45900:SF1">
    <property type="entry name" value="MITOCHONDRIAL DNA REPAIR PROTEIN RECA HOMOLOG-RELATED"/>
    <property type="match status" value="1"/>
</dbReference>
<dbReference type="EMBL" id="CP066802">
    <property type="protein sequence ID" value="QQM68007.1"/>
    <property type="molecule type" value="Genomic_DNA"/>
</dbReference>
<evidence type="ECO:0000256" key="11">
    <source>
        <dbReference type="RuleBase" id="RU004527"/>
    </source>
</evidence>
<evidence type="ECO:0000259" key="14">
    <source>
        <dbReference type="PROSITE" id="PS50163"/>
    </source>
</evidence>
<dbReference type="PROSITE" id="PS00321">
    <property type="entry name" value="RECA_1"/>
    <property type="match status" value="1"/>
</dbReference>
<sequence length="401" mass="41900">MATATQNQDRAKALSTALAQIDKAFGKGSVMRLGDDTRPPVSVIPTGSVALDVALGIGGLPRGRVVEVYGPESSGKTTVALHAVANCQRMGGNAAFIDAEHALDPEYAKALGVDTDNLLVSQPDTGEQALEIADMLIRSGGIDIIVIDSVAALVPKAEIEGEMGDSHVGLQARLMSQALRKITGALSATGTTAIFINQLREKIGVFFGSPETTTGGKALKFYASVRIDVRRIQTLKDGDQPVGNRTRVKIVKNKMAPPFKQAEFDILYGQGISREGGLLDLGVENGIVRKSGAWFTYGADQLGQGKENARNFLKDNPALADEIEEKILAALGVGEPGRRAREAAAQEAAEAALQQAAEVTKPAAPAAGKGKGGKGRTASSRARAAQVEEAELAFGEEAGGF</sequence>
<evidence type="ECO:0000256" key="3">
    <source>
        <dbReference type="ARBA" id="ARBA00022741"/>
    </source>
</evidence>
<evidence type="ECO:0000256" key="10">
    <source>
        <dbReference type="RuleBase" id="RU000526"/>
    </source>
</evidence>
<dbReference type="GO" id="GO:0005829">
    <property type="term" value="C:cytosol"/>
    <property type="evidence" value="ECO:0007669"/>
    <property type="project" value="TreeGrafter"/>
</dbReference>
<dbReference type="PANTHER" id="PTHR45900">
    <property type="entry name" value="RECA"/>
    <property type="match status" value="1"/>
</dbReference>
<feature type="domain" description="RecA family profile 1" evidence="13">
    <location>
        <begin position="40"/>
        <end position="199"/>
    </location>
</feature>
<feature type="domain" description="RecA family profile 2" evidence="14">
    <location>
        <begin position="204"/>
        <end position="277"/>
    </location>
</feature>
<evidence type="ECO:0000256" key="12">
    <source>
        <dbReference type="SAM" id="MobiDB-lite"/>
    </source>
</evidence>
<dbReference type="Gene3D" id="3.40.50.300">
    <property type="entry name" value="P-loop containing nucleotide triphosphate hydrolases"/>
    <property type="match status" value="1"/>
</dbReference>
<dbReference type="SMART" id="SM00382">
    <property type="entry name" value="AAA"/>
    <property type="match status" value="1"/>
</dbReference>
<evidence type="ECO:0000256" key="7">
    <source>
        <dbReference type="ARBA" id="ARBA00023236"/>
    </source>
</evidence>
<keyword evidence="16" id="KW-1185">Reference proteome</keyword>
<gene>
    <name evidence="9 15" type="primary">recA</name>
    <name evidence="15" type="ORF">JG540_03930</name>
</gene>
<dbReference type="GO" id="GO:0009432">
    <property type="term" value="P:SOS response"/>
    <property type="evidence" value="ECO:0007669"/>
    <property type="project" value="UniProtKB-UniRule"/>
</dbReference>
<evidence type="ECO:0000256" key="8">
    <source>
        <dbReference type="ARBA" id="ARBA00033319"/>
    </source>
</evidence>
<dbReference type="InterPro" id="IPR020584">
    <property type="entry name" value="DNA_recomb/repair_RecA_CS"/>
</dbReference>
<feature type="compositionally biased region" description="Low complexity" evidence="12">
    <location>
        <begin position="355"/>
        <end position="368"/>
    </location>
</feature>
<dbReference type="GO" id="GO:0003684">
    <property type="term" value="F:damaged DNA binding"/>
    <property type="evidence" value="ECO:0007669"/>
    <property type="project" value="UniProtKB-UniRule"/>
</dbReference>
<dbReference type="InterPro" id="IPR013765">
    <property type="entry name" value="DNA_recomb/repair_RecA"/>
</dbReference>
<keyword evidence="9 11" id="KW-0227">DNA damage</keyword>
<evidence type="ECO:0000256" key="1">
    <source>
        <dbReference type="ARBA" id="ARBA00009391"/>
    </source>
</evidence>
<dbReference type="SUPFAM" id="SSF54752">
    <property type="entry name" value="RecA protein, C-terminal domain"/>
    <property type="match status" value="1"/>
</dbReference>
<feature type="region of interest" description="Disordered" evidence="12">
    <location>
        <begin position="355"/>
        <end position="401"/>
    </location>
</feature>
<dbReference type="InterPro" id="IPR020587">
    <property type="entry name" value="RecA_monomer-monomer_interface"/>
</dbReference>
<feature type="compositionally biased region" description="Low complexity" evidence="12">
    <location>
        <begin position="392"/>
        <end position="401"/>
    </location>
</feature>
<comment type="subcellular location">
    <subcellularLocation>
        <location evidence="9">Cytoplasm</location>
    </subcellularLocation>
</comment>
<keyword evidence="6 9" id="KW-0233">DNA recombination</keyword>
<evidence type="ECO:0000256" key="2">
    <source>
        <dbReference type="ARBA" id="ARBA00015553"/>
    </source>
</evidence>
<dbReference type="InterPro" id="IPR027417">
    <property type="entry name" value="P-loop_NTPase"/>
</dbReference>
<evidence type="ECO:0000313" key="15">
    <source>
        <dbReference type="EMBL" id="QQM68007.1"/>
    </source>
</evidence>
<evidence type="ECO:0000256" key="5">
    <source>
        <dbReference type="ARBA" id="ARBA00023125"/>
    </source>
</evidence>
<keyword evidence="4 9" id="KW-0067">ATP-binding</keyword>
<dbReference type="InterPro" id="IPR020588">
    <property type="entry name" value="RecA_ATP-bd"/>
</dbReference>
<dbReference type="NCBIfam" id="TIGR02012">
    <property type="entry name" value="tigrfam_recA"/>
    <property type="match status" value="1"/>
</dbReference>
<dbReference type="GO" id="GO:0140664">
    <property type="term" value="F:ATP-dependent DNA damage sensor activity"/>
    <property type="evidence" value="ECO:0007669"/>
    <property type="project" value="InterPro"/>
</dbReference>
<dbReference type="RefSeq" id="WP_200277409.1">
    <property type="nucleotide sequence ID" value="NZ_CP066802.1"/>
</dbReference>
<keyword evidence="9" id="KW-0963">Cytoplasm</keyword>
<dbReference type="GO" id="GO:0005524">
    <property type="term" value="F:ATP binding"/>
    <property type="evidence" value="ECO:0007669"/>
    <property type="project" value="UniProtKB-UniRule"/>
</dbReference>
<dbReference type="InterPro" id="IPR049261">
    <property type="entry name" value="RecA-like_C"/>
</dbReference>